<keyword evidence="2" id="KW-1185">Reference proteome</keyword>
<dbReference type="Gene3D" id="3.80.10.10">
    <property type="entry name" value="Ribonuclease Inhibitor"/>
    <property type="match status" value="1"/>
</dbReference>
<dbReference type="OrthoDB" id="550575at2759"/>
<protein>
    <recommendedName>
        <fullName evidence="3">F-box domain-containing protein</fullName>
    </recommendedName>
</protein>
<dbReference type="SUPFAM" id="SSF52047">
    <property type="entry name" value="RNI-like"/>
    <property type="match status" value="1"/>
</dbReference>
<evidence type="ECO:0000313" key="1">
    <source>
        <dbReference type="EMBL" id="RIA88173.1"/>
    </source>
</evidence>
<dbReference type="InterPro" id="IPR032675">
    <property type="entry name" value="LRR_dom_sf"/>
</dbReference>
<dbReference type="EMBL" id="QKYT01000276">
    <property type="protein sequence ID" value="RIA88173.1"/>
    <property type="molecule type" value="Genomic_DNA"/>
</dbReference>
<reference evidence="1 2" key="1">
    <citation type="submission" date="2018-06" db="EMBL/GenBank/DDBJ databases">
        <title>Comparative genomics reveals the genomic features of Rhizophagus irregularis, R. cerebriforme, R. diaphanum and Gigaspora rosea, and their symbiotic lifestyle signature.</title>
        <authorList>
            <person name="Morin E."/>
            <person name="San Clemente H."/>
            <person name="Chen E.C.H."/>
            <person name="De La Providencia I."/>
            <person name="Hainaut M."/>
            <person name="Kuo A."/>
            <person name="Kohler A."/>
            <person name="Murat C."/>
            <person name="Tang N."/>
            <person name="Roy S."/>
            <person name="Loubradou J."/>
            <person name="Henrissat B."/>
            <person name="Grigoriev I.V."/>
            <person name="Corradi N."/>
            <person name="Roux C."/>
            <person name="Martin F.M."/>
        </authorList>
    </citation>
    <scope>NUCLEOTIDE SEQUENCE [LARGE SCALE GENOMIC DNA]</scope>
    <source>
        <strain evidence="1 2">DAOM 227022</strain>
    </source>
</reference>
<comment type="caution">
    <text evidence="1">The sequence shown here is derived from an EMBL/GenBank/DDBJ whole genome shotgun (WGS) entry which is preliminary data.</text>
</comment>
<evidence type="ECO:0000313" key="2">
    <source>
        <dbReference type="Proteomes" id="UP000265703"/>
    </source>
</evidence>
<gene>
    <name evidence="1" type="ORF">C1645_256011</name>
</gene>
<name>A0A397SPW2_9GLOM</name>
<dbReference type="Proteomes" id="UP000265703">
    <property type="component" value="Unassembled WGS sequence"/>
</dbReference>
<sequence length="495" mass="57902">MTFQLPDDCLNEILECLEEDKITLRSCLLVNRLWCKLTVKILWRNIWSFKYVFPYQQFEQHRLKIESSILSTLISCLPNESKEILHKNEIPISTPTSNSPIFNYASFCKILPICEIVEVIESVLKSKTNENETSITSNGKIRLVAEEIIKMFTNQIYSLKKLSIPNNTFTCIPETTDNFKNLSELRCCSDLHSNLSQSCHNLRTLTIDLRRVVSNELKELISSQNKLKNLNLVAYDGNDWTNLIPVLTKKRFNTLTTLHLYSDNDLSLSFVSSFINLQEFKYSFIHGNFLNNFWVLQHVSLPKLQILKMIPFQSPRPEYVVKFLENNGKNLKEFHIAEIDNALNLSIPKFCPKLEKLFTVFDQDELYILKNIFKTCQNLESIKIWSGERYLSEKQVLETVATCSPKNFYELKIYNDSDSEVTPEDLESFFTTWKNRTPLKSLNLIIIKDYNFNSLEVNKENMKIIEKYTDLGIIEKFETIMFCDDEEEEAEEDEF</sequence>
<dbReference type="AlphaFoldDB" id="A0A397SPW2"/>
<accession>A0A397SPW2</accession>
<proteinExistence type="predicted"/>
<organism evidence="1 2">
    <name type="scientific">Glomus cerebriforme</name>
    <dbReference type="NCBI Taxonomy" id="658196"/>
    <lineage>
        <taxon>Eukaryota</taxon>
        <taxon>Fungi</taxon>
        <taxon>Fungi incertae sedis</taxon>
        <taxon>Mucoromycota</taxon>
        <taxon>Glomeromycotina</taxon>
        <taxon>Glomeromycetes</taxon>
        <taxon>Glomerales</taxon>
        <taxon>Glomeraceae</taxon>
        <taxon>Glomus</taxon>
    </lineage>
</organism>
<evidence type="ECO:0008006" key="3">
    <source>
        <dbReference type="Google" id="ProtNLM"/>
    </source>
</evidence>